<keyword evidence="2" id="KW-1185">Reference proteome</keyword>
<name>A0A143YQF9_9LACT</name>
<dbReference type="Proteomes" id="UP000242754">
    <property type="component" value="Unassembled WGS sequence"/>
</dbReference>
<dbReference type="AlphaFoldDB" id="A0A143YQF9"/>
<organism evidence="1 2">
    <name type="scientific">Trichococcus palustris</name>
    <dbReference type="NCBI Taxonomy" id="140314"/>
    <lineage>
        <taxon>Bacteria</taxon>
        <taxon>Bacillati</taxon>
        <taxon>Bacillota</taxon>
        <taxon>Bacilli</taxon>
        <taxon>Lactobacillales</taxon>
        <taxon>Carnobacteriaceae</taxon>
        <taxon>Trichococcus</taxon>
    </lineage>
</organism>
<evidence type="ECO:0000313" key="1">
    <source>
        <dbReference type="EMBL" id="CZQ93105.1"/>
    </source>
</evidence>
<proteinExistence type="predicted"/>
<accession>A0A143YQF9</accession>
<reference evidence="1 2" key="1">
    <citation type="submission" date="2016-02" db="EMBL/GenBank/DDBJ databases">
        <authorList>
            <person name="Wen L."/>
            <person name="He K."/>
            <person name="Yang H."/>
        </authorList>
    </citation>
    <scope>NUCLEOTIDE SEQUENCE [LARGE SCALE GENOMIC DNA]</scope>
    <source>
        <strain evidence="1">Trichococcus palustris</strain>
    </source>
</reference>
<gene>
    <name evidence="1" type="ORF">Tpal_1586</name>
</gene>
<dbReference type="EMBL" id="FJNE01000004">
    <property type="protein sequence ID" value="CZQ93105.1"/>
    <property type="molecule type" value="Genomic_DNA"/>
</dbReference>
<evidence type="ECO:0000313" key="2">
    <source>
        <dbReference type="Proteomes" id="UP000242754"/>
    </source>
</evidence>
<protein>
    <submittedName>
        <fullName evidence="1">Uncharacterized protein</fullName>
    </submittedName>
</protein>
<sequence length="125" mass="14811">MIPCNYEFDEFFISSVILLYEAQEKMCFGWDSFQNGFLYENTHLARLFSLIRWVFSISVYLLSKQQHLSSLIVLFASRMQTLHQRVRQRRKFLYSQCFATSGRVDARFFQPLSQSLFHLVGFSVA</sequence>